<evidence type="ECO:0000313" key="7">
    <source>
        <dbReference type="EMBL" id="ANF96429.1"/>
    </source>
</evidence>
<dbReference type="Proteomes" id="UP000078148">
    <property type="component" value="Chromosome"/>
</dbReference>
<dbReference type="SUPFAM" id="SSF52540">
    <property type="entry name" value="P-loop containing nucleoside triphosphate hydrolases"/>
    <property type="match status" value="1"/>
</dbReference>
<dbReference type="PANTHER" id="PTHR11070:SF17">
    <property type="entry name" value="DNA HELICASE IV"/>
    <property type="match status" value="1"/>
</dbReference>
<dbReference type="RefSeq" id="WP_060534268.1">
    <property type="nucleotide sequence ID" value="NZ_CP013023.1"/>
</dbReference>
<dbReference type="STRING" id="1616788.AR543_10705"/>
<dbReference type="EMBL" id="CP013023">
    <property type="protein sequence ID" value="ANF96429.1"/>
    <property type="molecule type" value="Genomic_DNA"/>
</dbReference>
<protein>
    <submittedName>
        <fullName evidence="7">Helicase</fullName>
    </submittedName>
</protein>
<evidence type="ECO:0000256" key="5">
    <source>
        <dbReference type="PROSITE-ProRule" id="PRU00560"/>
    </source>
</evidence>
<dbReference type="GO" id="GO:0000725">
    <property type="term" value="P:recombinational repair"/>
    <property type="evidence" value="ECO:0007669"/>
    <property type="project" value="TreeGrafter"/>
</dbReference>
<keyword evidence="8" id="KW-1185">Reference proteome</keyword>
<sequence length="785" mass="91721">MAIEDQDWQAEQDRVNDVTAKINSKIRVLEQQVGESRGDVVGMRKDFWDEVSINFSEQDDVGETSTSLRQQSQVLSELELSHRRSSLTLDKLRRLSSSPYFGRIDFKEKDGGPTDRIYLGIGSFLDENEEDFLIYDWRAPVSSLYYDGAPGPASYRTPVGSIEGDMELKRQFVIRDANIKVLFDTGVTIGDELLQQVLSHTADNQMKNIVATIQKEQNSVIRNDRSRMLIVQGAAGSGKTSAALQRVAYLLYRYRESLRADQMVLFSPNSMFNSYVSTVLPELGEENMLQTTFQAYLEVRIGHEFDLEDIFSQMEYLLAWSEDDGHPVRVQGIRYKSSAEYFKAIRRYADLLLHEGMSFRAVRFQGREIVSRQQMLDQFYSYDPAVKLGNRIELLREWLLKEVNDFGRRERKEPWVEEQIQTLSTDDYHRAYTMMRRKQKNKSVSFDDFQLEAEMAARMVVNNWLKPLRKWVKRLRFIDLSGLYRRLFTDEQLFTRVNGDTLPAGWHEFGPQTVSRMQKGELAYEDATPYLYLKEHLQGFRSNTSIKHMIVDEVQDYSPFQLEFMKRLFPRARMTALGDLNQAIYSHNSVFDEEEPLLELYGKENTELIRLTRSYRSTYEIVDFTRQMIPGGEHIVPFNRRGDKPVVSLYNDREEMHQEIVRNIHHLQQQGYQYTAIICKTESECTEAYEALKDQITMRKMTKNTPIFEKGTIIIPAYLAKGVEFDAVILYDASRDRYNREAERKLFYTACTRAMHLLYLYAIEEPTPLIQDVNPESYVLQDYRD</sequence>
<gene>
    <name evidence="7" type="ORF">AR543_10705</name>
</gene>
<dbReference type="GO" id="GO:0003677">
    <property type="term" value="F:DNA binding"/>
    <property type="evidence" value="ECO:0007669"/>
    <property type="project" value="InterPro"/>
</dbReference>
<dbReference type="NCBIfam" id="NF041464">
    <property type="entry name" value="HelD_BACSU"/>
    <property type="match status" value="1"/>
</dbReference>
<dbReference type="AlphaFoldDB" id="A0A172ZFW7"/>
<feature type="binding site" evidence="5">
    <location>
        <begin position="233"/>
        <end position="240"/>
    </location>
    <ligand>
        <name>ATP</name>
        <dbReference type="ChEBI" id="CHEBI:30616"/>
    </ligand>
</feature>
<dbReference type="InterPro" id="IPR000212">
    <property type="entry name" value="DNA_helicase_UvrD/REP"/>
</dbReference>
<dbReference type="InterPro" id="IPR014016">
    <property type="entry name" value="UvrD-like_ATP-bd"/>
</dbReference>
<dbReference type="KEGG" id="pbv:AR543_10705"/>
<dbReference type="Pfam" id="PF13538">
    <property type="entry name" value="UvrD_C_2"/>
    <property type="match status" value="1"/>
</dbReference>
<dbReference type="PROSITE" id="PS51198">
    <property type="entry name" value="UVRD_HELICASE_ATP_BIND"/>
    <property type="match status" value="1"/>
</dbReference>
<feature type="domain" description="UvrD-like helicase ATP-binding" evidence="6">
    <location>
        <begin position="212"/>
        <end position="618"/>
    </location>
</feature>
<keyword evidence="4 5" id="KW-0067">ATP-binding</keyword>
<dbReference type="GO" id="GO:0005524">
    <property type="term" value="F:ATP binding"/>
    <property type="evidence" value="ECO:0007669"/>
    <property type="project" value="UniProtKB-UniRule"/>
</dbReference>
<dbReference type="GO" id="GO:0016787">
    <property type="term" value="F:hydrolase activity"/>
    <property type="evidence" value="ECO:0007669"/>
    <property type="project" value="UniProtKB-UniRule"/>
</dbReference>
<organism evidence="7 8">
    <name type="scientific">Paenibacillus bovis</name>
    <dbReference type="NCBI Taxonomy" id="1616788"/>
    <lineage>
        <taxon>Bacteria</taxon>
        <taxon>Bacillati</taxon>
        <taxon>Bacillota</taxon>
        <taxon>Bacilli</taxon>
        <taxon>Bacillales</taxon>
        <taxon>Paenibacillaceae</taxon>
        <taxon>Paenibacillus</taxon>
    </lineage>
</organism>
<dbReference type="OrthoDB" id="9787585at2"/>
<keyword evidence="1 5" id="KW-0547">Nucleotide-binding</keyword>
<evidence type="ECO:0000259" key="6">
    <source>
        <dbReference type="PROSITE" id="PS51198"/>
    </source>
</evidence>
<dbReference type="InterPro" id="IPR027785">
    <property type="entry name" value="UvrD-like_helicase_C"/>
</dbReference>
<evidence type="ECO:0000256" key="2">
    <source>
        <dbReference type="ARBA" id="ARBA00022801"/>
    </source>
</evidence>
<evidence type="ECO:0000256" key="4">
    <source>
        <dbReference type="ARBA" id="ARBA00022840"/>
    </source>
</evidence>
<dbReference type="InterPro" id="IPR048228">
    <property type="entry name" value="HelD_bacillota"/>
</dbReference>
<dbReference type="GO" id="GO:0005829">
    <property type="term" value="C:cytosol"/>
    <property type="evidence" value="ECO:0007669"/>
    <property type="project" value="TreeGrafter"/>
</dbReference>
<dbReference type="Pfam" id="PF00580">
    <property type="entry name" value="UvrD-helicase"/>
    <property type="match status" value="1"/>
</dbReference>
<proteinExistence type="predicted"/>
<reference evidence="8" key="1">
    <citation type="submission" date="2015-10" db="EMBL/GenBank/DDBJ databases">
        <title>Genome of Paenibacillus bovis sp. nov.</title>
        <authorList>
            <person name="Wu Z."/>
            <person name="Gao C."/>
            <person name="Liu Z."/>
            <person name="Zheng H."/>
        </authorList>
    </citation>
    <scope>NUCLEOTIDE SEQUENCE [LARGE SCALE GENOMIC DNA]</scope>
    <source>
        <strain evidence="8">BD3526</strain>
    </source>
</reference>
<keyword evidence="2 5" id="KW-0378">Hydrolase</keyword>
<name>A0A172ZFW7_9BACL</name>
<dbReference type="Gene3D" id="3.40.50.300">
    <property type="entry name" value="P-loop containing nucleotide triphosphate hydrolases"/>
    <property type="match status" value="3"/>
</dbReference>
<dbReference type="PANTHER" id="PTHR11070">
    <property type="entry name" value="UVRD / RECB / PCRA DNA HELICASE FAMILY MEMBER"/>
    <property type="match status" value="1"/>
</dbReference>
<keyword evidence="3 5" id="KW-0347">Helicase</keyword>
<reference evidence="7 8" key="2">
    <citation type="journal article" date="2016" name="Int. J. Syst. Evol. Microbiol.">
        <title>Paenibacillus bovis sp. nov., isolated from raw yak (Bos grunniens) milk.</title>
        <authorList>
            <person name="Gao C."/>
            <person name="Han J."/>
            <person name="Liu Z."/>
            <person name="Xu X."/>
            <person name="Hang F."/>
            <person name="Wu Z."/>
        </authorList>
    </citation>
    <scope>NUCLEOTIDE SEQUENCE [LARGE SCALE GENOMIC DNA]</scope>
    <source>
        <strain evidence="7 8">BD3526</strain>
    </source>
</reference>
<accession>A0A172ZFW7</accession>
<dbReference type="GO" id="GO:0043138">
    <property type="term" value="F:3'-5' DNA helicase activity"/>
    <property type="evidence" value="ECO:0007669"/>
    <property type="project" value="TreeGrafter"/>
</dbReference>
<evidence type="ECO:0000256" key="1">
    <source>
        <dbReference type="ARBA" id="ARBA00022741"/>
    </source>
</evidence>
<evidence type="ECO:0000313" key="8">
    <source>
        <dbReference type="Proteomes" id="UP000078148"/>
    </source>
</evidence>
<evidence type="ECO:0000256" key="3">
    <source>
        <dbReference type="ARBA" id="ARBA00022806"/>
    </source>
</evidence>
<dbReference type="InterPro" id="IPR027417">
    <property type="entry name" value="P-loop_NTPase"/>
</dbReference>